<keyword evidence="4" id="KW-1003">Cell membrane</keyword>
<dbReference type="InterPro" id="IPR035906">
    <property type="entry name" value="MetI-like_sf"/>
</dbReference>
<feature type="transmembrane region" description="Helical" evidence="8">
    <location>
        <begin position="61"/>
        <end position="85"/>
    </location>
</feature>
<keyword evidence="7 8" id="KW-0472">Membrane</keyword>
<accession>A0ABY5J1Y3</accession>
<feature type="transmembrane region" description="Helical" evidence="8">
    <location>
        <begin position="97"/>
        <end position="116"/>
    </location>
</feature>
<protein>
    <submittedName>
        <fullName evidence="10">ABC transporter permease</fullName>
    </submittedName>
</protein>
<dbReference type="PANTHER" id="PTHR42929">
    <property type="entry name" value="INNER MEMBRANE ABC TRANSPORTER PERMEASE PROTEIN YDCU-RELATED-RELATED"/>
    <property type="match status" value="1"/>
</dbReference>
<evidence type="ECO:0000313" key="10">
    <source>
        <dbReference type="EMBL" id="UUD36729.1"/>
    </source>
</evidence>
<reference evidence="10" key="1">
    <citation type="submission" date="2022-07" db="EMBL/GenBank/DDBJ databases">
        <title>Complete genome of Mycoplasma equigenitalium type strain T37.</title>
        <authorList>
            <person name="Spergser J."/>
        </authorList>
    </citation>
    <scope>NUCLEOTIDE SEQUENCE</scope>
    <source>
        <strain evidence="10">T37</strain>
    </source>
</reference>
<comment type="similarity">
    <text evidence="2">Belongs to the binding-protein-dependent transport system permease family. CysTW subfamily.</text>
</comment>
<evidence type="ECO:0000256" key="8">
    <source>
        <dbReference type="RuleBase" id="RU363032"/>
    </source>
</evidence>
<dbReference type="InterPro" id="IPR000515">
    <property type="entry name" value="MetI-like"/>
</dbReference>
<evidence type="ECO:0000256" key="2">
    <source>
        <dbReference type="ARBA" id="ARBA00007069"/>
    </source>
</evidence>
<dbReference type="PROSITE" id="PS50928">
    <property type="entry name" value="ABC_TM1"/>
    <property type="match status" value="1"/>
</dbReference>
<gene>
    <name evidence="10" type="ORF">NPA09_02370</name>
</gene>
<feature type="transmembrane region" description="Helical" evidence="8">
    <location>
        <begin position="136"/>
        <end position="157"/>
    </location>
</feature>
<dbReference type="CDD" id="cd06261">
    <property type="entry name" value="TM_PBP2"/>
    <property type="match status" value="1"/>
</dbReference>
<sequence length="275" mass="30922">MQKIKNWLALNPRLALLVPYFVIAILLIILPVILIIISAFTYHGEDLDNWKVIKTSSFGLIVWRSIKLGVIAAFVSLLIAMPYAFFVAMHRSKTFKIFSLTLIISPLLIFSIAKVYAVRGVFLSVFEEDSLNAEWFMVVGMVYLNLPFMIMPLYGVFKDMPRNILEASQDLGYSKWQTFFKVIIPYSLKAIISGLVLVFISSSTSIIISDKLLPNGDQFQTIGNQINDYANPGSPTSMSISSTIVIVVTIVIFSVSALFYLVPKIIAKIKRVNYE</sequence>
<evidence type="ECO:0000256" key="6">
    <source>
        <dbReference type="ARBA" id="ARBA00022989"/>
    </source>
</evidence>
<dbReference type="EMBL" id="CP101808">
    <property type="protein sequence ID" value="UUD36729.1"/>
    <property type="molecule type" value="Genomic_DNA"/>
</dbReference>
<evidence type="ECO:0000256" key="3">
    <source>
        <dbReference type="ARBA" id="ARBA00022448"/>
    </source>
</evidence>
<keyword evidence="11" id="KW-1185">Reference proteome</keyword>
<dbReference type="Proteomes" id="UP001059576">
    <property type="component" value="Chromosome"/>
</dbReference>
<evidence type="ECO:0000313" key="11">
    <source>
        <dbReference type="Proteomes" id="UP001059576"/>
    </source>
</evidence>
<keyword evidence="5 8" id="KW-0812">Transmembrane</keyword>
<dbReference type="RefSeq" id="WP_129723210.1">
    <property type="nucleotide sequence ID" value="NZ_CP101808.1"/>
</dbReference>
<keyword evidence="6 8" id="KW-1133">Transmembrane helix</keyword>
<evidence type="ECO:0000256" key="5">
    <source>
        <dbReference type="ARBA" id="ARBA00022692"/>
    </source>
</evidence>
<evidence type="ECO:0000256" key="1">
    <source>
        <dbReference type="ARBA" id="ARBA00004651"/>
    </source>
</evidence>
<feature type="transmembrane region" description="Helical" evidence="8">
    <location>
        <begin position="178"/>
        <end position="200"/>
    </location>
</feature>
<evidence type="ECO:0000256" key="7">
    <source>
        <dbReference type="ARBA" id="ARBA00023136"/>
    </source>
</evidence>
<evidence type="ECO:0000256" key="4">
    <source>
        <dbReference type="ARBA" id="ARBA00022475"/>
    </source>
</evidence>
<feature type="transmembrane region" description="Helical" evidence="8">
    <location>
        <begin position="20"/>
        <end position="41"/>
    </location>
</feature>
<feature type="transmembrane region" description="Helical" evidence="8">
    <location>
        <begin position="240"/>
        <end position="262"/>
    </location>
</feature>
<name>A0ABY5J1Y3_9BACT</name>
<dbReference type="SUPFAM" id="SSF161098">
    <property type="entry name" value="MetI-like"/>
    <property type="match status" value="1"/>
</dbReference>
<evidence type="ECO:0000259" key="9">
    <source>
        <dbReference type="PROSITE" id="PS50928"/>
    </source>
</evidence>
<keyword evidence="3 8" id="KW-0813">Transport</keyword>
<feature type="domain" description="ABC transmembrane type-1" evidence="9">
    <location>
        <begin position="62"/>
        <end position="259"/>
    </location>
</feature>
<dbReference type="PANTHER" id="PTHR42929:SF1">
    <property type="entry name" value="INNER MEMBRANE ABC TRANSPORTER PERMEASE PROTEIN YDCU-RELATED"/>
    <property type="match status" value="1"/>
</dbReference>
<dbReference type="Pfam" id="PF00528">
    <property type="entry name" value="BPD_transp_1"/>
    <property type="match status" value="1"/>
</dbReference>
<dbReference type="Gene3D" id="1.10.3720.10">
    <property type="entry name" value="MetI-like"/>
    <property type="match status" value="1"/>
</dbReference>
<organism evidence="10 11">
    <name type="scientific">Mycoplasmopsis equigenitalium</name>
    <dbReference type="NCBI Taxonomy" id="114883"/>
    <lineage>
        <taxon>Bacteria</taxon>
        <taxon>Bacillati</taxon>
        <taxon>Mycoplasmatota</taxon>
        <taxon>Mycoplasmoidales</taxon>
        <taxon>Metamycoplasmataceae</taxon>
        <taxon>Mycoplasmopsis</taxon>
    </lineage>
</organism>
<comment type="subcellular location">
    <subcellularLocation>
        <location evidence="1 8">Cell membrane</location>
        <topology evidence="1 8">Multi-pass membrane protein</topology>
    </subcellularLocation>
</comment>
<proteinExistence type="inferred from homology"/>